<keyword evidence="6" id="KW-0378">Hydrolase</keyword>
<dbReference type="eggNOG" id="COG1449">
    <property type="taxonomic scope" value="Bacteria"/>
</dbReference>
<dbReference type="GO" id="GO:0005975">
    <property type="term" value="P:carbohydrate metabolic process"/>
    <property type="evidence" value="ECO:0007669"/>
    <property type="project" value="InterPro"/>
</dbReference>
<dbReference type="PATRIC" id="fig|1255043.3.peg.1283"/>
<dbReference type="Proteomes" id="UP000010809">
    <property type="component" value="Chromosome"/>
</dbReference>
<gene>
    <name evidence="6" type="ordered locus">TVNIR_1269</name>
</gene>
<keyword evidence="7" id="KW-1185">Reference proteome</keyword>
<sequence length="538" mass="59720">MPWTYLHAIKDYSDMAAHLEAAPDARVVVNFAPILLEQIDDYARRIRAFLDHGEPIPDPVLALLTADAVPDDAAARAEIIRVCLRGHAPRMIEPIPLYRALAGIAQRAQDDPVLLRHLDAGFFLDLATCYHLAWLGAAVRRERPEVQHWLAQEQGFEPGTRRELLELIGEVIAGIIPRYRSLAEQGRIELSFTPYAHPIMPLLLDIESAREAMPDVRLPQYSGYPGGEDRVRWHIERGLDVFRKYFGFAPAGCWPSEGSVSTATLRLLDEYGLSWTASGQTVLANSLAALPGTDKGPHDGWLHRPYRLEGSEMLAFFRDDGLSDAIGFRYADWHARDAVEDFVHHLENIVDAPPVGGVVSVILDGENAWEYYPDNGFHFLEGLYARLSEHPRIRLCTFSDVHARCAGQGPELPSVVAGSWVYGTFSTWIGDPDKNAGWDRLIEAKQAVDTALRQHPELNRDALAEPLAVCEGSDWCWWFGGYNPAGSVSDFELLYRQHLAALYRRAGLAVPPALSLVLSTGGGEPDTGGTMRRGQAHS</sequence>
<protein>
    <submittedName>
        <fullName evidence="6">Glycoside hydrolase family 57</fullName>
    </submittedName>
</protein>
<dbReference type="Gene3D" id="3.20.110.10">
    <property type="entry name" value="Glycoside hydrolase 38, N terminal domain"/>
    <property type="match status" value="1"/>
</dbReference>
<evidence type="ECO:0000256" key="3">
    <source>
        <dbReference type="RuleBase" id="RU361196"/>
    </source>
</evidence>
<accession>L0DX71</accession>
<evidence type="ECO:0000259" key="5">
    <source>
        <dbReference type="Pfam" id="PF03065"/>
    </source>
</evidence>
<organism evidence="6 7">
    <name type="scientific">Thioalkalivibrio nitratireducens (strain DSM 14787 / UNIQEM 213 / ALEN2)</name>
    <dbReference type="NCBI Taxonomy" id="1255043"/>
    <lineage>
        <taxon>Bacteria</taxon>
        <taxon>Pseudomonadati</taxon>
        <taxon>Pseudomonadota</taxon>
        <taxon>Gammaproteobacteria</taxon>
        <taxon>Chromatiales</taxon>
        <taxon>Ectothiorhodospiraceae</taxon>
        <taxon>Thioalkalivibrio</taxon>
    </lineage>
</organism>
<dbReference type="STRING" id="1255043.TVNIR_1269"/>
<reference evidence="6" key="1">
    <citation type="submission" date="2015-12" db="EMBL/GenBank/DDBJ databases">
        <authorList>
            <person name="Tikhonova T.V."/>
            <person name="Pavlov A.R."/>
            <person name="Beletsky A.V."/>
            <person name="Mardanov A.V."/>
            <person name="Sorokin D.Y."/>
            <person name="Ravin N.V."/>
            <person name="Popov V.O."/>
        </authorList>
    </citation>
    <scope>NUCLEOTIDE SEQUENCE</scope>
    <source>
        <strain evidence="6">DSM 14787</strain>
    </source>
</reference>
<evidence type="ECO:0000256" key="4">
    <source>
        <dbReference type="SAM" id="MobiDB-lite"/>
    </source>
</evidence>
<dbReference type="SUPFAM" id="SSF88713">
    <property type="entry name" value="Glycoside hydrolase/deacetylase"/>
    <property type="match status" value="1"/>
</dbReference>
<name>L0DX71_THIND</name>
<dbReference type="InterPro" id="IPR027291">
    <property type="entry name" value="Glyco_hydro_38_N_sf"/>
</dbReference>
<dbReference type="InterPro" id="IPR004300">
    <property type="entry name" value="Glyco_hydro_57_N"/>
</dbReference>
<feature type="domain" description="Glycoside hydrolase family 57 N-terminal" evidence="5">
    <location>
        <begin position="2"/>
        <end position="406"/>
    </location>
</feature>
<dbReference type="KEGG" id="tni:TVNIR_1269"/>
<dbReference type="PANTHER" id="PTHR36306">
    <property type="entry name" value="ALPHA-AMYLASE-RELATED-RELATED"/>
    <property type="match status" value="1"/>
</dbReference>
<dbReference type="Pfam" id="PF03065">
    <property type="entry name" value="Glyco_hydro_57"/>
    <property type="match status" value="1"/>
</dbReference>
<dbReference type="InterPro" id="IPR052046">
    <property type="entry name" value="GH57_Enzymes"/>
</dbReference>
<evidence type="ECO:0000313" key="7">
    <source>
        <dbReference type="Proteomes" id="UP000010809"/>
    </source>
</evidence>
<dbReference type="InterPro" id="IPR011330">
    <property type="entry name" value="Glyco_hydro/deAcase_b/a-brl"/>
</dbReference>
<dbReference type="CDD" id="cd10796">
    <property type="entry name" value="GH57N_APU"/>
    <property type="match status" value="1"/>
</dbReference>
<feature type="region of interest" description="Disordered" evidence="4">
    <location>
        <begin position="519"/>
        <end position="538"/>
    </location>
</feature>
<evidence type="ECO:0000256" key="1">
    <source>
        <dbReference type="ARBA" id="ARBA00006821"/>
    </source>
</evidence>
<evidence type="ECO:0000256" key="2">
    <source>
        <dbReference type="ARBA" id="ARBA00023277"/>
    </source>
</evidence>
<evidence type="ECO:0000313" key="6">
    <source>
        <dbReference type="EMBL" id="AGA32941.1"/>
    </source>
</evidence>
<dbReference type="EMBL" id="CP003989">
    <property type="protein sequence ID" value="AGA32941.1"/>
    <property type="molecule type" value="Genomic_DNA"/>
</dbReference>
<dbReference type="PANTHER" id="PTHR36306:SF1">
    <property type="entry name" value="ALPHA-AMYLASE-RELATED"/>
    <property type="match status" value="1"/>
</dbReference>
<dbReference type="GO" id="GO:0016787">
    <property type="term" value="F:hydrolase activity"/>
    <property type="evidence" value="ECO:0007669"/>
    <property type="project" value="UniProtKB-KW"/>
</dbReference>
<dbReference type="AlphaFoldDB" id="L0DX71"/>
<dbReference type="HOGENOM" id="CLU_005603_1_0_6"/>
<keyword evidence="2 3" id="KW-0119">Carbohydrate metabolism</keyword>
<comment type="similarity">
    <text evidence="1 3">Belongs to the glycosyl hydrolase 57 family.</text>
</comment>
<proteinExistence type="inferred from homology"/>